<evidence type="ECO:0000256" key="1">
    <source>
        <dbReference type="ARBA" id="ARBA00022676"/>
    </source>
</evidence>
<dbReference type="RefSeq" id="WP_137669304.1">
    <property type="nucleotide sequence ID" value="NZ_BJCE01000328.1"/>
</dbReference>
<reference evidence="4" key="1">
    <citation type="submission" date="2019-02" db="EMBL/GenBank/DDBJ databases">
        <title>Draft genome sequence of Sphaerospermopsis reniformis NIES-1949.</title>
        <authorList>
            <person name="Yamaguchi H."/>
            <person name="Suzuki S."/>
            <person name="Kawachi M."/>
        </authorList>
    </citation>
    <scope>NUCLEOTIDE SEQUENCE [LARGE SCALE GENOMIC DNA]</scope>
    <source>
        <strain evidence="4">NIES-1949</strain>
    </source>
</reference>
<dbReference type="Gene3D" id="3.40.50.11350">
    <property type="match status" value="2"/>
</dbReference>
<dbReference type="Pfam" id="PF01531">
    <property type="entry name" value="Glyco_transf_11"/>
    <property type="match status" value="1"/>
</dbReference>
<gene>
    <name evidence="3" type="ORF">SR1949_49630</name>
</gene>
<dbReference type="PANTHER" id="PTHR11927:SF9">
    <property type="entry name" value="L-FUCOSYLTRANSFERASE"/>
    <property type="match status" value="1"/>
</dbReference>
<dbReference type="AlphaFoldDB" id="A0A480A800"/>
<protein>
    <recommendedName>
        <fullName evidence="5">Glycosyl transferase family 11</fullName>
    </recommendedName>
</protein>
<evidence type="ECO:0000256" key="2">
    <source>
        <dbReference type="ARBA" id="ARBA00022679"/>
    </source>
</evidence>
<name>A0A480A800_9CYAN</name>
<dbReference type="EMBL" id="BJCE01000328">
    <property type="protein sequence ID" value="GCL39833.1"/>
    <property type="molecule type" value="Genomic_DNA"/>
</dbReference>
<keyword evidence="2" id="KW-0808">Transferase</keyword>
<comment type="caution">
    <text evidence="3">The sequence shown here is derived from an EMBL/GenBank/DDBJ whole genome shotgun (WGS) entry which is preliminary data.</text>
</comment>
<organism evidence="3 4">
    <name type="scientific">Sphaerospermopsis reniformis</name>
    <dbReference type="NCBI Taxonomy" id="531300"/>
    <lineage>
        <taxon>Bacteria</taxon>
        <taxon>Bacillati</taxon>
        <taxon>Cyanobacteriota</taxon>
        <taxon>Cyanophyceae</taxon>
        <taxon>Nostocales</taxon>
        <taxon>Aphanizomenonaceae</taxon>
        <taxon>Sphaerospermopsis</taxon>
    </lineage>
</organism>
<accession>A0A480A800</accession>
<dbReference type="GO" id="GO:0008107">
    <property type="term" value="F:galactoside 2-alpha-L-fucosyltransferase activity"/>
    <property type="evidence" value="ECO:0007669"/>
    <property type="project" value="InterPro"/>
</dbReference>
<keyword evidence="1" id="KW-0328">Glycosyltransferase</keyword>
<dbReference type="Proteomes" id="UP000300142">
    <property type="component" value="Unassembled WGS sequence"/>
</dbReference>
<dbReference type="GO" id="GO:0016020">
    <property type="term" value="C:membrane"/>
    <property type="evidence" value="ECO:0007669"/>
    <property type="project" value="InterPro"/>
</dbReference>
<dbReference type="PANTHER" id="PTHR11927">
    <property type="entry name" value="GALACTOSIDE 2-L-FUCOSYLTRANSFERASE"/>
    <property type="match status" value="1"/>
</dbReference>
<sequence length="298" mass="34758">MKPIIALLSQYGRLGNRLWTYANVLAYGMKHNFSVHNPSFYNDSRFFSGINENNILKEVLPIFSRVNDRISIFDSIKLDNGYLLDLDHVTSDNLCRKYIVFLHGFYFSAPECLNQFSTQIRSYFTPKDAIIKQIHSLIYQARKQCDILIGVHVRHGDYKEFCDGIMYYNLEEYVAIMRLLKEQCPHQTVSFIVCSDEYQDLSSYSDLQIYQGHGGVIQDLYTLAHCDFIVGPNSTFSHWSSFWGKVPLHILNYKAEYRYGFKPVYNPQLNTDFQCFNPQSFGRYAKVHVTLDEIFKGN</sequence>
<keyword evidence="4" id="KW-1185">Reference proteome</keyword>
<evidence type="ECO:0008006" key="5">
    <source>
        <dbReference type="Google" id="ProtNLM"/>
    </source>
</evidence>
<evidence type="ECO:0000313" key="3">
    <source>
        <dbReference type="EMBL" id="GCL39833.1"/>
    </source>
</evidence>
<proteinExistence type="predicted"/>
<evidence type="ECO:0000313" key="4">
    <source>
        <dbReference type="Proteomes" id="UP000300142"/>
    </source>
</evidence>
<dbReference type="InterPro" id="IPR002516">
    <property type="entry name" value="Glyco_trans_11"/>
</dbReference>
<dbReference type="GO" id="GO:0005975">
    <property type="term" value="P:carbohydrate metabolic process"/>
    <property type="evidence" value="ECO:0007669"/>
    <property type="project" value="InterPro"/>
</dbReference>